<feature type="signal peptide" evidence="1">
    <location>
        <begin position="1"/>
        <end position="21"/>
    </location>
</feature>
<proteinExistence type="predicted"/>
<evidence type="ECO:0000313" key="2">
    <source>
        <dbReference type="EMBL" id="ACF53252.1"/>
    </source>
</evidence>
<dbReference type="Proteomes" id="UP000001867">
    <property type="component" value="Chromosome"/>
</dbReference>
<sequence precursor="true">MRLNLPLILLLIALPATDALAVPAPPLGTPPRDALLKQIDMGMANAVEWEYAFNAVASCDVARLDHALRELHGNHPVQIQPMLDAGYTATYRSAEPYPRLQDRLAALRDAEITCMAIANSRSHASVVDSAAALLAYIADQPL</sequence>
<accession>B4SJW1</accession>
<dbReference type="HOGENOM" id="CLU_1814750_0_0_6"/>
<evidence type="ECO:0000313" key="3">
    <source>
        <dbReference type="Proteomes" id="UP000001867"/>
    </source>
</evidence>
<dbReference type="EMBL" id="CP001111">
    <property type="protein sequence ID" value="ACF53252.1"/>
    <property type="molecule type" value="Genomic_DNA"/>
</dbReference>
<dbReference type="STRING" id="391008.Smal_3553"/>
<keyword evidence="1" id="KW-0732">Signal</keyword>
<name>B4SJW1_STRM5</name>
<dbReference type="OrthoDB" id="9928931at2"/>
<protein>
    <submittedName>
        <fullName evidence="2">Uncharacterized protein</fullName>
    </submittedName>
</protein>
<gene>
    <name evidence="2" type="ordered locus">Smal_3553</name>
</gene>
<feature type="chain" id="PRO_5002822998" evidence="1">
    <location>
        <begin position="22"/>
        <end position="142"/>
    </location>
</feature>
<dbReference type="RefSeq" id="WP_012512195.1">
    <property type="nucleotide sequence ID" value="NC_011071.1"/>
</dbReference>
<evidence type="ECO:0000256" key="1">
    <source>
        <dbReference type="SAM" id="SignalP"/>
    </source>
</evidence>
<reference evidence="2 3" key="1">
    <citation type="submission" date="2008-06" db="EMBL/GenBank/DDBJ databases">
        <title>Complete sequence of Stenotrophomonas maltophilia R551-3.</title>
        <authorList>
            <consortium name="US DOE Joint Genome Institute"/>
            <person name="Lucas S."/>
            <person name="Copeland A."/>
            <person name="Lapidus A."/>
            <person name="Glavina del Rio T."/>
            <person name="Dalin E."/>
            <person name="Tice H."/>
            <person name="Pitluck S."/>
            <person name="Chain P."/>
            <person name="Malfatti S."/>
            <person name="Shin M."/>
            <person name="Vergez L."/>
            <person name="Lang D."/>
            <person name="Schmutz J."/>
            <person name="Larimer F."/>
            <person name="Land M."/>
            <person name="Hauser L."/>
            <person name="Kyrpides N."/>
            <person name="Mikhailova N."/>
            <person name="Taghavi S."/>
            <person name="Monchy S."/>
            <person name="Newman L."/>
            <person name="Vangronsveld J."/>
            <person name="van der Lelie D."/>
            <person name="Richardson P."/>
        </authorList>
    </citation>
    <scope>NUCLEOTIDE SEQUENCE [LARGE SCALE GENOMIC DNA]</scope>
    <source>
        <strain evidence="2 3">R551-3</strain>
    </source>
</reference>
<organism evidence="2 3">
    <name type="scientific">Stenotrophomonas maltophilia (strain R551-3)</name>
    <dbReference type="NCBI Taxonomy" id="391008"/>
    <lineage>
        <taxon>Bacteria</taxon>
        <taxon>Pseudomonadati</taxon>
        <taxon>Pseudomonadota</taxon>
        <taxon>Gammaproteobacteria</taxon>
        <taxon>Lysobacterales</taxon>
        <taxon>Lysobacteraceae</taxon>
        <taxon>Stenotrophomonas</taxon>
        <taxon>Stenotrophomonas maltophilia group</taxon>
    </lineage>
</organism>
<dbReference type="AlphaFoldDB" id="B4SJW1"/>
<dbReference type="KEGG" id="smt:Smal_3553"/>